<evidence type="ECO:0000313" key="3">
    <source>
        <dbReference type="Proteomes" id="UP000243525"/>
    </source>
</evidence>
<name>A0A2T5C3F3_9BACT</name>
<reference evidence="2 3" key="1">
    <citation type="submission" date="2018-04" db="EMBL/GenBank/DDBJ databases">
        <title>Genomic Encyclopedia of Archaeal and Bacterial Type Strains, Phase II (KMG-II): from individual species to whole genera.</title>
        <authorList>
            <person name="Goeker M."/>
        </authorList>
    </citation>
    <scope>NUCLEOTIDE SEQUENCE [LARGE SCALE GENOMIC DNA]</scope>
    <source>
        <strain evidence="2 3">DSM 28823</strain>
    </source>
</reference>
<feature type="compositionally biased region" description="Low complexity" evidence="1">
    <location>
        <begin position="132"/>
        <end position="145"/>
    </location>
</feature>
<accession>A0A2T5C3F3</accession>
<dbReference type="RefSeq" id="WP_146161446.1">
    <property type="nucleotide sequence ID" value="NZ_QAAD01000005.1"/>
</dbReference>
<evidence type="ECO:0000256" key="1">
    <source>
        <dbReference type="SAM" id="MobiDB-lite"/>
    </source>
</evidence>
<comment type="caution">
    <text evidence="2">The sequence shown here is derived from an EMBL/GenBank/DDBJ whole genome shotgun (WGS) entry which is preliminary data.</text>
</comment>
<dbReference type="OrthoDB" id="1442826at2"/>
<evidence type="ECO:0000313" key="2">
    <source>
        <dbReference type="EMBL" id="PTN09312.1"/>
    </source>
</evidence>
<protein>
    <submittedName>
        <fullName evidence="2">Uncharacterized protein</fullName>
    </submittedName>
</protein>
<sequence>MSARKSINIESGWICLYRSLAQSPLWLTETFTRGQAWVDLLVLANYSDGFIRVRGSKIDVKRGQLGWSMLKLAGRWDWSRDKVKRFFNELEKEGKITQQNSKLTSIITINNYEYYQNSNQQTNNKQSTGMHKTNTNNKNNKQNKVNKGEYDSIPPAPDEVISFFNESKSSKDEAEKFFNHYTSQGWKIGHNPMVDWKAAGKKWIQRCPDFAQKKQSNKPSKFLSHDSDF</sequence>
<dbReference type="EMBL" id="QAAD01000005">
    <property type="protein sequence ID" value="PTN09312.1"/>
    <property type="molecule type" value="Genomic_DNA"/>
</dbReference>
<gene>
    <name evidence="2" type="ORF">C8N47_105153</name>
</gene>
<feature type="region of interest" description="Disordered" evidence="1">
    <location>
        <begin position="120"/>
        <end position="152"/>
    </location>
</feature>
<organism evidence="2 3">
    <name type="scientific">Mangrovibacterium marinum</name>
    <dbReference type="NCBI Taxonomy" id="1639118"/>
    <lineage>
        <taxon>Bacteria</taxon>
        <taxon>Pseudomonadati</taxon>
        <taxon>Bacteroidota</taxon>
        <taxon>Bacteroidia</taxon>
        <taxon>Marinilabiliales</taxon>
        <taxon>Prolixibacteraceae</taxon>
        <taxon>Mangrovibacterium</taxon>
    </lineage>
</organism>
<proteinExistence type="predicted"/>
<keyword evidence="3" id="KW-1185">Reference proteome</keyword>
<dbReference type="AlphaFoldDB" id="A0A2T5C3F3"/>
<dbReference type="Proteomes" id="UP000243525">
    <property type="component" value="Unassembled WGS sequence"/>
</dbReference>